<dbReference type="GO" id="GO:0004467">
    <property type="term" value="F:long-chain fatty acid-CoA ligase activity"/>
    <property type="evidence" value="ECO:0007669"/>
    <property type="project" value="TreeGrafter"/>
</dbReference>
<dbReference type="SUPFAM" id="SSF56801">
    <property type="entry name" value="Acetyl-CoA synthetase-like"/>
    <property type="match status" value="1"/>
</dbReference>
<dbReference type="Proteomes" id="UP000094336">
    <property type="component" value="Unassembled WGS sequence"/>
</dbReference>
<keyword evidence="2" id="KW-0067">ATP-binding</keyword>
<name>A0A1E3QY30_9ASCO</name>
<dbReference type="GO" id="GO:0005524">
    <property type="term" value="F:ATP binding"/>
    <property type="evidence" value="ECO:0007669"/>
    <property type="project" value="UniProtKB-KW"/>
</dbReference>
<keyword evidence="1" id="KW-0547">Nucleotide-binding</keyword>
<dbReference type="GeneID" id="30145306"/>
<dbReference type="InterPro" id="IPR020845">
    <property type="entry name" value="AMP-binding_CS"/>
</dbReference>
<dbReference type="EMBL" id="KV454426">
    <property type="protein sequence ID" value="ODQ82511.1"/>
    <property type="molecule type" value="Genomic_DNA"/>
</dbReference>
<dbReference type="PANTHER" id="PTHR43272:SF33">
    <property type="entry name" value="AMP-BINDING DOMAIN-CONTAINING PROTEIN-RELATED"/>
    <property type="match status" value="1"/>
</dbReference>
<dbReference type="PANTHER" id="PTHR43272">
    <property type="entry name" value="LONG-CHAIN-FATTY-ACID--COA LIGASE"/>
    <property type="match status" value="1"/>
</dbReference>
<evidence type="ECO:0000313" key="4">
    <source>
        <dbReference type="EMBL" id="ODQ82511.1"/>
    </source>
</evidence>
<reference evidence="5" key="1">
    <citation type="submission" date="2016-05" db="EMBL/GenBank/DDBJ databases">
        <title>Comparative genomics of biotechnologically important yeasts.</title>
        <authorList>
            <consortium name="DOE Joint Genome Institute"/>
            <person name="Riley R."/>
            <person name="Haridas S."/>
            <person name="Wolfe K.H."/>
            <person name="Lopes M.R."/>
            <person name="Hittinger C.T."/>
            <person name="Goker M."/>
            <person name="Salamov A."/>
            <person name="Wisecaver J."/>
            <person name="Long T.M."/>
            <person name="Aerts A.L."/>
            <person name="Barry K."/>
            <person name="Choi C."/>
            <person name="Clum A."/>
            <person name="Coughlan A.Y."/>
            <person name="Deshpande S."/>
            <person name="Douglass A.P."/>
            <person name="Hanson S.J."/>
            <person name="Klenk H.-P."/>
            <person name="Labutti K."/>
            <person name="Lapidus A."/>
            <person name="Lindquist E."/>
            <person name="Lipzen A."/>
            <person name="Meier-Kolthoff J.P."/>
            <person name="Ohm R.A."/>
            <person name="Otillar R.P."/>
            <person name="Pangilinan J."/>
            <person name="Peng Y."/>
            <person name="Rokas A."/>
            <person name="Rosa C.A."/>
            <person name="Scheuner C."/>
            <person name="Sibirny A.A."/>
            <person name="Slot J.C."/>
            <person name="Stielow J.B."/>
            <person name="Sun H."/>
            <person name="Kurtzman C.P."/>
            <person name="Blackwell M."/>
            <person name="Grigoriev I.V."/>
            <person name="Jeffries T.W."/>
        </authorList>
    </citation>
    <scope>NUCLEOTIDE SEQUENCE [LARGE SCALE GENOMIC DNA]</scope>
    <source>
        <strain evidence="5">NRRL Y-12698</strain>
    </source>
</reference>
<sequence>MSLFGPDYASIENLLEHHLPLPQAENDTAVAIPNTQEPGYSLVYRNKFSQNQLYATLHPSLSTLHEIFEYAVATYGNERCLGKRLFNNTEANAFDAFYTWQSFNEIAERKKNLGAGIIYAVQNNVFRKSLEGTDRDFIVALFSANTVEWALTDLACQSYSITNTALYPSLGPDTSAFILETTNCPMVVCSSDKLQYLIELKRLHGLPYLANLVLQTPVEGLRWNQLLSDARSAGIELSTLEELELLGKQNPIAYIPPIPETIYTISFTSGTTGLPKGVTVTHCQAGSHVTFAKSMGYKVKRGTALCFLPLAHIYQRCTIILCYISGDATGFPQSGSPLTLVDDMRALQPTILCSVPRVYTKMESAIKALTINGEDGFSKTVSTHIIKKRMQWMEKSKYHGSHFLYDNLLTKKLRTLLGLNKAVYVISGSAPISPETQKFFKAALNLGFTNGYGMTETASGICCTFPFEDDYTSSGPVGITCEVRLRDVPEMGYTANDEGGPRGELLMRGPLIFSGYYKNDEETAKAFDKDGWFLSGDIAYIDNVHGRIHIVDRVKNFFKLAQGEYVTPEKIENQYLSSCSFINQLYVHGDSLETYLVAVVGFEPSIMSRFIKQHFDITELDPAKLTQLLKEKRIKKRLVQEMNAHVAEFGLQGYEKVHNVHCEVEPLTLERDVVTPTMKIKRQICRKFFSGTLLKLYTEGSLIKDSRL</sequence>
<dbReference type="GO" id="GO:0016020">
    <property type="term" value="C:membrane"/>
    <property type="evidence" value="ECO:0007669"/>
    <property type="project" value="TreeGrafter"/>
</dbReference>
<gene>
    <name evidence="4" type="ORF">BABINDRAFT_159086</name>
</gene>
<accession>A0A1E3QY30</accession>
<organism evidence="4 5">
    <name type="scientific">Babjeviella inositovora NRRL Y-12698</name>
    <dbReference type="NCBI Taxonomy" id="984486"/>
    <lineage>
        <taxon>Eukaryota</taxon>
        <taxon>Fungi</taxon>
        <taxon>Dikarya</taxon>
        <taxon>Ascomycota</taxon>
        <taxon>Saccharomycotina</taxon>
        <taxon>Pichiomycetes</taxon>
        <taxon>Serinales incertae sedis</taxon>
        <taxon>Babjeviella</taxon>
    </lineage>
</organism>
<dbReference type="Pfam" id="PF00501">
    <property type="entry name" value="AMP-binding"/>
    <property type="match status" value="1"/>
</dbReference>
<dbReference type="Gene3D" id="3.40.50.12780">
    <property type="entry name" value="N-terminal domain of ligase-like"/>
    <property type="match status" value="1"/>
</dbReference>
<evidence type="ECO:0000256" key="1">
    <source>
        <dbReference type="ARBA" id="ARBA00022741"/>
    </source>
</evidence>
<evidence type="ECO:0000259" key="3">
    <source>
        <dbReference type="Pfam" id="PF00501"/>
    </source>
</evidence>
<protein>
    <recommendedName>
        <fullName evidence="3">AMP-dependent synthetase/ligase domain-containing protein</fullName>
    </recommendedName>
</protein>
<proteinExistence type="predicted"/>
<dbReference type="STRING" id="984486.A0A1E3QY30"/>
<dbReference type="AlphaFoldDB" id="A0A1E3QY30"/>
<dbReference type="OrthoDB" id="1700726at2759"/>
<feature type="domain" description="AMP-dependent synthetase/ligase" evidence="3">
    <location>
        <begin position="97"/>
        <end position="517"/>
    </location>
</feature>
<dbReference type="InterPro" id="IPR042099">
    <property type="entry name" value="ANL_N_sf"/>
</dbReference>
<evidence type="ECO:0000256" key="2">
    <source>
        <dbReference type="ARBA" id="ARBA00022840"/>
    </source>
</evidence>
<dbReference type="PROSITE" id="PS00455">
    <property type="entry name" value="AMP_BINDING"/>
    <property type="match status" value="1"/>
</dbReference>
<dbReference type="RefSeq" id="XP_018987839.1">
    <property type="nucleotide sequence ID" value="XM_019127453.1"/>
</dbReference>
<dbReference type="InterPro" id="IPR000873">
    <property type="entry name" value="AMP-dep_synth/lig_dom"/>
</dbReference>
<evidence type="ECO:0000313" key="5">
    <source>
        <dbReference type="Proteomes" id="UP000094336"/>
    </source>
</evidence>
<dbReference type="GO" id="GO:0005783">
    <property type="term" value="C:endoplasmic reticulum"/>
    <property type="evidence" value="ECO:0007669"/>
    <property type="project" value="TreeGrafter"/>
</dbReference>
<keyword evidence="5" id="KW-1185">Reference proteome</keyword>